<dbReference type="VEuPathDB" id="CryptoDB:Vbra_7383"/>
<dbReference type="InParanoid" id="A0A0G4EGT0"/>
<dbReference type="AlphaFoldDB" id="A0A0G4EGT0"/>
<protein>
    <submittedName>
        <fullName evidence="2">Uncharacterized protein</fullName>
    </submittedName>
</protein>
<sequence length="86" mass="9166">MVLKSLLRIHWDPTSPHRVASMVPDTPTRGRGAGGFVSGRGSAVSALQMPPHHLAAAHTPERRDTSGQMCPVIPETDQPSAVHSHS</sequence>
<feature type="region of interest" description="Disordered" evidence="1">
    <location>
        <begin position="16"/>
        <end position="86"/>
    </location>
</feature>
<evidence type="ECO:0000313" key="3">
    <source>
        <dbReference type="Proteomes" id="UP000041254"/>
    </source>
</evidence>
<evidence type="ECO:0000256" key="1">
    <source>
        <dbReference type="SAM" id="MobiDB-lite"/>
    </source>
</evidence>
<reference evidence="2 3" key="1">
    <citation type="submission" date="2014-11" db="EMBL/GenBank/DDBJ databases">
        <authorList>
            <person name="Zhu J."/>
            <person name="Qi W."/>
            <person name="Song R."/>
        </authorList>
    </citation>
    <scope>NUCLEOTIDE SEQUENCE [LARGE SCALE GENOMIC DNA]</scope>
</reference>
<gene>
    <name evidence="2" type="ORF">Vbra_7383</name>
</gene>
<proteinExistence type="predicted"/>
<keyword evidence="3" id="KW-1185">Reference proteome</keyword>
<dbReference type="EMBL" id="CDMY01000225">
    <property type="protein sequence ID" value="CEL94710.1"/>
    <property type="molecule type" value="Genomic_DNA"/>
</dbReference>
<feature type="compositionally biased region" description="Polar residues" evidence="1">
    <location>
        <begin position="77"/>
        <end position="86"/>
    </location>
</feature>
<accession>A0A0G4EGT0</accession>
<dbReference type="Proteomes" id="UP000041254">
    <property type="component" value="Unassembled WGS sequence"/>
</dbReference>
<organism evidence="2 3">
    <name type="scientific">Vitrella brassicaformis (strain CCMP3155)</name>
    <dbReference type="NCBI Taxonomy" id="1169540"/>
    <lineage>
        <taxon>Eukaryota</taxon>
        <taxon>Sar</taxon>
        <taxon>Alveolata</taxon>
        <taxon>Colpodellida</taxon>
        <taxon>Vitrellaceae</taxon>
        <taxon>Vitrella</taxon>
    </lineage>
</organism>
<evidence type="ECO:0000313" key="2">
    <source>
        <dbReference type="EMBL" id="CEL94710.1"/>
    </source>
</evidence>
<name>A0A0G4EGT0_VITBC</name>